<organism evidence="3 4">
    <name type="scientific">Synchytrium endobioticum</name>
    <dbReference type="NCBI Taxonomy" id="286115"/>
    <lineage>
        <taxon>Eukaryota</taxon>
        <taxon>Fungi</taxon>
        <taxon>Fungi incertae sedis</taxon>
        <taxon>Chytridiomycota</taxon>
        <taxon>Chytridiomycota incertae sedis</taxon>
        <taxon>Chytridiomycetes</taxon>
        <taxon>Synchytriales</taxon>
        <taxon>Synchytriaceae</taxon>
        <taxon>Synchytrium</taxon>
    </lineage>
</organism>
<feature type="compositionally biased region" description="Basic and acidic residues" evidence="1">
    <location>
        <begin position="306"/>
        <end position="323"/>
    </location>
</feature>
<reference evidence="3 4" key="1">
    <citation type="journal article" date="2019" name="Sci. Rep.">
        <title>Comparative genomics of chytrid fungi reveal insights into the obligate biotrophic and pathogenic lifestyle of Synchytrium endobioticum.</title>
        <authorList>
            <person name="van de Vossenberg B.T.L.H."/>
            <person name="Warris S."/>
            <person name="Nguyen H.D.T."/>
            <person name="van Gent-Pelzer M.P.E."/>
            <person name="Joly D.L."/>
            <person name="van de Geest H.C."/>
            <person name="Bonants P.J.M."/>
            <person name="Smith D.S."/>
            <person name="Levesque C.A."/>
            <person name="van der Lee T.A.J."/>
        </authorList>
    </citation>
    <scope>NUCLEOTIDE SEQUENCE [LARGE SCALE GENOMIC DNA]</scope>
    <source>
        <strain evidence="3 4">MB42</strain>
    </source>
</reference>
<dbReference type="VEuPathDB" id="FungiDB:SeMB42_g04956"/>
<feature type="compositionally biased region" description="Polar residues" evidence="1">
    <location>
        <begin position="111"/>
        <end position="128"/>
    </location>
</feature>
<gene>
    <name evidence="3" type="ORF">SeMB42_g04956</name>
</gene>
<evidence type="ECO:0000256" key="2">
    <source>
        <dbReference type="SAM" id="SignalP"/>
    </source>
</evidence>
<feature type="region of interest" description="Disordered" evidence="1">
    <location>
        <begin position="104"/>
        <end position="128"/>
    </location>
</feature>
<feature type="region of interest" description="Disordered" evidence="1">
    <location>
        <begin position="284"/>
        <end position="343"/>
    </location>
</feature>
<protein>
    <recommendedName>
        <fullName evidence="5">RING-type domain-containing protein</fullName>
    </recommendedName>
</protein>
<evidence type="ECO:0000256" key="1">
    <source>
        <dbReference type="SAM" id="MobiDB-lite"/>
    </source>
</evidence>
<name>A0A507CUM8_9FUNG</name>
<feature type="region of interest" description="Disordered" evidence="1">
    <location>
        <begin position="31"/>
        <end position="50"/>
    </location>
</feature>
<dbReference type="EMBL" id="QEAN01000218">
    <property type="protein sequence ID" value="TPX42874.1"/>
    <property type="molecule type" value="Genomic_DNA"/>
</dbReference>
<proteinExistence type="predicted"/>
<feature type="signal peptide" evidence="2">
    <location>
        <begin position="1"/>
        <end position="24"/>
    </location>
</feature>
<dbReference type="Proteomes" id="UP000317494">
    <property type="component" value="Unassembled WGS sequence"/>
</dbReference>
<sequence>MNRTKVIALVILQLTACPINGVTAWPGDDLVRSGGASQRRTSPYSPGYEQGRRRAQRAQNIEHAFAGRPNPSIMTYEPQDGMHAHRQEEDAGASSRHAIEGQEGRAVSVGNADSANPTSHDQNTMAQSRFQTVSKSIERMFNAVNEFLDSDDWIRTEPLRDIVSNLQGMWTTIKSKSEDDMSQALDKFAQKLEIARLNVYTEWTCDIELHDYVRDTLNRCFWALKGHKSRYDSWEDHPVCSKCKGEVWVGERKKLSCNHFFYRECSPKSGQPCTSCATEERTKGVESVEMGDTSGTPRTPGVAETLFERTFDDARRDEPHIGSDDMDDEYDYSKKYDDYDEQY</sequence>
<evidence type="ECO:0000313" key="3">
    <source>
        <dbReference type="EMBL" id="TPX42874.1"/>
    </source>
</evidence>
<keyword evidence="4" id="KW-1185">Reference proteome</keyword>
<keyword evidence="2" id="KW-0732">Signal</keyword>
<dbReference type="AlphaFoldDB" id="A0A507CUM8"/>
<evidence type="ECO:0008006" key="5">
    <source>
        <dbReference type="Google" id="ProtNLM"/>
    </source>
</evidence>
<accession>A0A507CUM8</accession>
<evidence type="ECO:0000313" key="4">
    <source>
        <dbReference type="Proteomes" id="UP000317494"/>
    </source>
</evidence>
<feature type="compositionally biased region" description="Polar residues" evidence="1">
    <location>
        <begin position="35"/>
        <end position="44"/>
    </location>
</feature>
<comment type="caution">
    <text evidence="3">The sequence shown here is derived from an EMBL/GenBank/DDBJ whole genome shotgun (WGS) entry which is preliminary data.</text>
</comment>
<feature type="chain" id="PRO_5021440862" description="RING-type domain-containing protein" evidence="2">
    <location>
        <begin position="25"/>
        <end position="343"/>
    </location>
</feature>